<evidence type="ECO:0000259" key="3">
    <source>
        <dbReference type="PROSITE" id="PS50977"/>
    </source>
</evidence>
<dbReference type="InterPro" id="IPR050624">
    <property type="entry name" value="HTH-type_Tx_Regulator"/>
</dbReference>
<protein>
    <submittedName>
        <fullName evidence="4">TetR/AcrR family transcriptional regulator</fullName>
    </submittedName>
</protein>
<dbReference type="RefSeq" id="WP_120384785.1">
    <property type="nucleotide sequence ID" value="NZ_RAXT01000037.1"/>
</dbReference>
<accession>A0A3A8EQ61</accession>
<dbReference type="AlphaFoldDB" id="A0A3A8EQ61"/>
<dbReference type="SUPFAM" id="SSF48498">
    <property type="entry name" value="Tetracyclin repressor-like, C-terminal domain"/>
    <property type="match status" value="1"/>
</dbReference>
<dbReference type="EMBL" id="RAXT01000037">
    <property type="protein sequence ID" value="RKG36675.1"/>
    <property type="molecule type" value="Genomic_DNA"/>
</dbReference>
<gene>
    <name evidence="4" type="ORF">D7V20_13895</name>
</gene>
<dbReference type="SUPFAM" id="SSF46689">
    <property type="entry name" value="Homeodomain-like"/>
    <property type="match status" value="1"/>
</dbReference>
<feature type="domain" description="HTH tetR-type" evidence="3">
    <location>
        <begin position="16"/>
        <end position="76"/>
    </location>
</feature>
<dbReference type="Proteomes" id="UP000280405">
    <property type="component" value="Unassembled WGS sequence"/>
</dbReference>
<dbReference type="PRINTS" id="PR00455">
    <property type="entry name" value="HTHTETR"/>
</dbReference>
<dbReference type="InterPro" id="IPR036271">
    <property type="entry name" value="Tet_transcr_reg_TetR-rel_C_sf"/>
</dbReference>
<dbReference type="OrthoDB" id="5816932at2"/>
<evidence type="ECO:0000256" key="2">
    <source>
        <dbReference type="PROSITE-ProRule" id="PRU00335"/>
    </source>
</evidence>
<evidence type="ECO:0000256" key="1">
    <source>
        <dbReference type="ARBA" id="ARBA00023125"/>
    </source>
</evidence>
<keyword evidence="1 2" id="KW-0238">DNA-binding</keyword>
<keyword evidence="5" id="KW-1185">Reference proteome</keyword>
<dbReference type="Pfam" id="PF00440">
    <property type="entry name" value="TetR_N"/>
    <property type="match status" value="1"/>
</dbReference>
<dbReference type="GO" id="GO:0003677">
    <property type="term" value="F:DNA binding"/>
    <property type="evidence" value="ECO:0007669"/>
    <property type="project" value="UniProtKB-UniRule"/>
</dbReference>
<dbReference type="PANTHER" id="PTHR43479:SF11">
    <property type="entry name" value="ACREF_ENVCD OPERON REPRESSOR-RELATED"/>
    <property type="match status" value="1"/>
</dbReference>
<feature type="DNA-binding region" description="H-T-H motif" evidence="2">
    <location>
        <begin position="39"/>
        <end position="58"/>
    </location>
</feature>
<name>A0A3A8EQ61_9GAMM</name>
<dbReference type="PROSITE" id="PS50977">
    <property type="entry name" value="HTH_TETR_2"/>
    <property type="match status" value="1"/>
</dbReference>
<reference evidence="4 5" key="1">
    <citation type="submission" date="2018-09" db="EMBL/GenBank/DDBJ databases">
        <title>The draft genome of Acinetobacter spp. strains.</title>
        <authorList>
            <person name="Qin J."/>
            <person name="Feng Y."/>
            <person name="Zong Z."/>
        </authorList>
    </citation>
    <scope>NUCLEOTIDE SEQUENCE [LARGE SCALE GENOMIC DNA]</scope>
    <source>
        <strain evidence="4 5">WCHAc060115</strain>
    </source>
</reference>
<dbReference type="PANTHER" id="PTHR43479">
    <property type="entry name" value="ACREF/ENVCD OPERON REPRESSOR-RELATED"/>
    <property type="match status" value="1"/>
</dbReference>
<comment type="caution">
    <text evidence="4">The sequence shown here is derived from an EMBL/GenBank/DDBJ whole genome shotgun (WGS) entry which is preliminary data.</text>
</comment>
<evidence type="ECO:0000313" key="4">
    <source>
        <dbReference type="EMBL" id="RKG36675.1"/>
    </source>
</evidence>
<dbReference type="InterPro" id="IPR001647">
    <property type="entry name" value="HTH_TetR"/>
</dbReference>
<organism evidence="4 5">
    <name type="scientific">Acinetobacter rongchengensis</name>
    <dbReference type="NCBI Taxonomy" id="2419601"/>
    <lineage>
        <taxon>Bacteria</taxon>
        <taxon>Pseudomonadati</taxon>
        <taxon>Pseudomonadota</taxon>
        <taxon>Gammaproteobacteria</taxon>
        <taxon>Moraxellales</taxon>
        <taxon>Moraxellaceae</taxon>
        <taxon>Acinetobacter</taxon>
    </lineage>
</organism>
<dbReference type="InterPro" id="IPR009057">
    <property type="entry name" value="Homeodomain-like_sf"/>
</dbReference>
<sequence>MDNLVLLESVYSGRRAELKRIILNEALFCFLNDGIESTTIEMIRDRANTSIGAIYHHFKNKEGIVRALYLSALQDQAQRREHALQSVQSLQQGVEIIIASYIDWVVDFPDFARFLYTANFVLSKSDDISELKQKNQQRNQHLLTWMKQKSDDIFLQNIPFELLLSLVIGATESYCRAWLSGKVSTSPIAYKQTLSQAAWRSISGFTTSENKAK</sequence>
<proteinExistence type="predicted"/>
<dbReference type="Gene3D" id="1.10.357.10">
    <property type="entry name" value="Tetracycline Repressor, domain 2"/>
    <property type="match status" value="1"/>
</dbReference>
<evidence type="ECO:0000313" key="5">
    <source>
        <dbReference type="Proteomes" id="UP000280405"/>
    </source>
</evidence>